<reference evidence="1 2" key="1">
    <citation type="journal article" date="2023" name="J. Phycol.">
        <title>Chrysosporum ovalisporum is synonymous with the true-branching cyanobacterium Umezakia natans (Nostocales/Aphanizomenonaceae).</title>
        <authorList>
            <person name="McGregor G.B."/>
            <person name="Sendall B.C."/>
            <person name="Niiyama Y."/>
            <person name="Tuji A."/>
            <person name="Willis A."/>
        </authorList>
    </citation>
    <scope>NUCLEOTIDE SEQUENCE [LARGE SCALE GENOMIC DNA]</scope>
    <source>
        <strain evidence="1 2">FSS-43</strain>
    </source>
</reference>
<keyword evidence="2" id="KW-1185">Reference proteome</keyword>
<dbReference type="EMBL" id="JANQDO010000079">
    <property type="protein sequence ID" value="MDH6057495.1"/>
    <property type="molecule type" value="Genomic_DNA"/>
</dbReference>
<dbReference type="RefSeq" id="WP_280657143.1">
    <property type="nucleotide sequence ID" value="NZ_JANQDO010000079.1"/>
</dbReference>
<protein>
    <submittedName>
        <fullName evidence="1">Sugar ABC transporter permease</fullName>
    </submittedName>
</protein>
<evidence type="ECO:0000313" key="1">
    <source>
        <dbReference type="EMBL" id="MDH6057495.1"/>
    </source>
</evidence>
<dbReference type="Proteomes" id="UP001159371">
    <property type="component" value="Unassembled WGS sequence"/>
</dbReference>
<gene>
    <name evidence="1" type="ORF">NWP19_12065</name>
</gene>
<organism evidence="1 2">
    <name type="scientific">Umezakia ovalisporum FSS-43</name>
    <dbReference type="NCBI Taxonomy" id="2740520"/>
    <lineage>
        <taxon>Bacteria</taxon>
        <taxon>Bacillati</taxon>
        <taxon>Cyanobacteriota</taxon>
        <taxon>Cyanophyceae</taxon>
        <taxon>Nostocales</taxon>
        <taxon>Nodulariaceae</taxon>
        <taxon>Umezakia</taxon>
    </lineage>
</organism>
<comment type="caution">
    <text evidence="1">The sequence shown here is derived from an EMBL/GenBank/DDBJ whole genome shotgun (WGS) entry which is preliminary data.</text>
</comment>
<name>A0ABT6K685_9CYAN</name>
<sequence length="102" mass="11357">MLVKSNVQLTISLTELGLNNEDLQAKRQNLLPQSTKVNRVEDADLVPVENAPKNTKTLSSFYFKFFNAEVNIPSIKTLFNLLSAPLANKPMKMVLKAPNGKN</sequence>
<accession>A0ABT6K685</accession>
<evidence type="ECO:0000313" key="2">
    <source>
        <dbReference type="Proteomes" id="UP001159371"/>
    </source>
</evidence>
<proteinExistence type="predicted"/>